<organism evidence="9 10">
    <name type="scientific">Gopherus evgoodei</name>
    <name type="common">Goodes thornscrub tortoise</name>
    <dbReference type="NCBI Taxonomy" id="1825980"/>
    <lineage>
        <taxon>Eukaryota</taxon>
        <taxon>Metazoa</taxon>
        <taxon>Chordata</taxon>
        <taxon>Craniata</taxon>
        <taxon>Vertebrata</taxon>
        <taxon>Euteleostomi</taxon>
        <taxon>Archelosauria</taxon>
        <taxon>Testudinata</taxon>
        <taxon>Testudines</taxon>
        <taxon>Cryptodira</taxon>
        <taxon>Durocryptodira</taxon>
        <taxon>Testudinoidea</taxon>
        <taxon>Testudinidae</taxon>
        <taxon>Gopherus</taxon>
    </lineage>
</organism>
<dbReference type="Gene3D" id="6.10.140.140">
    <property type="match status" value="1"/>
</dbReference>
<dbReference type="GO" id="GO:0005634">
    <property type="term" value="C:nucleus"/>
    <property type="evidence" value="ECO:0007669"/>
    <property type="project" value="UniProtKB-SubCell"/>
</dbReference>
<evidence type="ECO:0000256" key="3">
    <source>
        <dbReference type="ARBA" id="ARBA00022771"/>
    </source>
</evidence>
<dbReference type="GO" id="GO:0000978">
    <property type="term" value="F:RNA polymerase II cis-regulatory region sequence-specific DNA binding"/>
    <property type="evidence" value="ECO:0007669"/>
    <property type="project" value="TreeGrafter"/>
</dbReference>
<evidence type="ECO:0000256" key="1">
    <source>
        <dbReference type="ARBA" id="ARBA00022723"/>
    </source>
</evidence>
<dbReference type="AlphaFoldDB" id="A0A8C4VNX5"/>
<dbReference type="InterPro" id="IPR036051">
    <property type="entry name" value="KRAB_dom_sf"/>
</dbReference>
<dbReference type="Proteomes" id="UP000694390">
    <property type="component" value="Chromosome 2"/>
</dbReference>
<keyword evidence="10" id="KW-1185">Reference proteome</keyword>
<dbReference type="InterPro" id="IPR036236">
    <property type="entry name" value="Znf_C2H2_sf"/>
</dbReference>
<feature type="domain" description="C2H2-type" evidence="7">
    <location>
        <begin position="444"/>
        <end position="471"/>
    </location>
</feature>
<evidence type="ECO:0000313" key="9">
    <source>
        <dbReference type="Ensembl" id="ENSGEVP00005003580.1"/>
    </source>
</evidence>
<evidence type="ECO:0000259" key="7">
    <source>
        <dbReference type="PROSITE" id="PS50157"/>
    </source>
</evidence>
<feature type="domain" description="C2H2-type" evidence="7">
    <location>
        <begin position="304"/>
        <end position="331"/>
    </location>
</feature>
<dbReference type="Ensembl" id="ENSGEVT00005003743.1">
    <property type="protein sequence ID" value="ENSGEVP00005003580.1"/>
    <property type="gene ID" value="ENSGEVG00005002593.1"/>
</dbReference>
<dbReference type="OrthoDB" id="9419443at2759"/>
<dbReference type="GO" id="GO:0000981">
    <property type="term" value="F:DNA-binding transcription factor activity, RNA polymerase II-specific"/>
    <property type="evidence" value="ECO:0007669"/>
    <property type="project" value="TreeGrafter"/>
</dbReference>
<keyword evidence="3 5" id="KW-0863">Zinc-finger</keyword>
<evidence type="ECO:0000313" key="10">
    <source>
        <dbReference type="Proteomes" id="UP000694390"/>
    </source>
</evidence>
<dbReference type="PANTHER" id="PTHR23226:SF397">
    <property type="entry name" value="C2H2-TYPE DOMAIN-CONTAINING PROTEIN"/>
    <property type="match status" value="1"/>
</dbReference>
<feature type="domain" description="C2H2-type" evidence="7">
    <location>
        <begin position="360"/>
        <end position="387"/>
    </location>
</feature>
<accession>A0A8C4VNX5</accession>
<keyword evidence="1" id="KW-0479">Metal-binding</keyword>
<dbReference type="SUPFAM" id="SSF57667">
    <property type="entry name" value="beta-beta-alpha zinc fingers"/>
    <property type="match status" value="4"/>
</dbReference>
<reference evidence="9" key="1">
    <citation type="submission" date="2019-06" db="EMBL/GenBank/DDBJ databases">
        <title>G10K-VGP Goodes thornscrub tortoise genome, primary haplotype.</title>
        <authorList>
            <person name="Murphy B."/>
            <person name="Edwards T."/>
            <person name="Rhie A."/>
            <person name="Koren S."/>
            <person name="Phillippy A."/>
            <person name="Fedrigo O."/>
            <person name="Haase B."/>
            <person name="Mountcastle J."/>
            <person name="Lewin H."/>
            <person name="Damas J."/>
            <person name="Howe K."/>
            <person name="Formenti G."/>
            <person name="Myers G."/>
            <person name="Durbin R."/>
            <person name="Jarvis E.D."/>
        </authorList>
    </citation>
    <scope>NUCLEOTIDE SEQUENCE [LARGE SCALE GENOMIC DNA]</scope>
</reference>
<evidence type="ECO:0000256" key="2">
    <source>
        <dbReference type="ARBA" id="ARBA00022737"/>
    </source>
</evidence>
<dbReference type="PROSITE" id="PS50157">
    <property type="entry name" value="ZINC_FINGER_C2H2_2"/>
    <property type="match status" value="3"/>
</dbReference>
<evidence type="ECO:0000256" key="4">
    <source>
        <dbReference type="ARBA" id="ARBA00022833"/>
    </source>
</evidence>
<dbReference type="PANTHER" id="PTHR23226">
    <property type="entry name" value="ZINC FINGER AND SCAN DOMAIN-CONTAINING"/>
    <property type="match status" value="1"/>
</dbReference>
<proteinExistence type="predicted"/>
<sequence>FKQGIPPPADEWEVEPHPLAILQPLVLPEQMSEKEPSPPSTEASLQTVLAAVQAVERKLDSYATRLLGLEGRMWMAEKKLIGCEKTVVEFGNQLESKWAVLGTLFQEYGLLQRRLENMENLLKNRNFWILRLPPGTNGEVPKVPVTFDDISVYFNEQECKSLNEWQKELYKNTMKRNYETLISLDEVIVVKTEVQEHEEDPEDLEPHDMLLGSSGESVSQSLAATTAWEGQCGSGTPPRSPAGIVLGEPTPRGRDFSGIKPLLVHQASHAGGRPYVTCTKGGKSFRLKVSFGKQHRSRARERPYQCTECARSFRCHLEFIQHYASHTGERPYRYAGCEQTCSRKWFLLNHRQVRVEERPFQCVVCRKSFRLKGSFLRHQRGHGKENPQDCTERGKGCSCHAELCAGQRRQAGGKAGQCAEGGETSAQKQCLPSGQRACSGERPFRCTICEKTYKVRASFHKHLQSHETGTPCKRAKCRADFPGTTLPQGQQRADQTEQASPGQRLETGKTPGSGMGD</sequence>
<dbReference type="FunFam" id="3.30.160.60:FF:000110">
    <property type="entry name" value="Zinc finger protein-like"/>
    <property type="match status" value="1"/>
</dbReference>
<dbReference type="PROSITE" id="PS50805">
    <property type="entry name" value="KRAB"/>
    <property type="match status" value="1"/>
</dbReference>
<evidence type="ECO:0000259" key="8">
    <source>
        <dbReference type="PROSITE" id="PS50805"/>
    </source>
</evidence>
<keyword evidence="2" id="KW-0677">Repeat</keyword>
<feature type="compositionally biased region" description="Polar residues" evidence="6">
    <location>
        <begin position="485"/>
        <end position="501"/>
    </location>
</feature>
<dbReference type="CDD" id="cd07765">
    <property type="entry name" value="KRAB_A-box"/>
    <property type="match status" value="1"/>
</dbReference>
<feature type="domain" description="KRAB" evidence="8">
    <location>
        <begin position="145"/>
        <end position="217"/>
    </location>
</feature>
<dbReference type="Pfam" id="PF01352">
    <property type="entry name" value="KRAB"/>
    <property type="match status" value="1"/>
</dbReference>
<evidence type="ECO:0000256" key="6">
    <source>
        <dbReference type="SAM" id="MobiDB-lite"/>
    </source>
</evidence>
<dbReference type="SMART" id="SM00355">
    <property type="entry name" value="ZnF_C2H2"/>
    <property type="match status" value="3"/>
</dbReference>
<keyword evidence="4" id="KW-0862">Zinc</keyword>
<dbReference type="Pfam" id="PF00096">
    <property type="entry name" value="zf-C2H2"/>
    <property type="match status" value="1"/>
</dbReference>
<dbReference type="PROSITE" id="PS00028">
    <property type="entry name" value="ZINC_FINGER_C2H2_1"/>
    <property type="match status" value="3"/>
</dbReference>
<feature type="region of interest" description="Disordered" evidence="6">
    <location>
        <begin position="481"/>
        <end position="517"/>
    </location>
</feature>
<dbReference type="SUPFAM" id="SSF109640">
    <property type="entry name" value="KRAB domain (Kruppel-associated box)"/>
    <property type="match status" value="1"/>
</dbReference>
<dbReference type="GeneTree" id="ENSGT00940000155153"/>
<dbReference type="SMART" id="SM00349">
    <property type="entry name" value="KRAB"/>
    <property type="match status" value="1"/>
</dbReference>
<protein>
    <recommendedName>
        <fullName evidence="11">Zinc finger protein 777</fullName>
    </recommendedName>
</protein>
<reference evidence="9" key="3">
    <citation type="submission" date="2025-09" db="UniProtKB">
        <authorList>
            <consortium name="Ensembl"/>
        </authorList>
    </citation>
    <scope>IDENTIFICATION</scope>
</reference>
<name>A0A8C4VNX5_9SAUR</name>
<evidence type="ECO:0008006" key="11">
    <source>
        <dbReference type="Google" id="ProtNLM"/>
    </source>
</evidence>
<evidence type="ECO:0000256" key="5">
    <source>
        <dbReference type="PROSITE-ProRule" id="PRU00042"/>
    </source>
</evidence>
<dbReference type="GO" id="GO:0008270">
    <property type="term" value="F:zinc ion binding"/>
    <property type="evidence" value="ECO:0007669"/>
    <property type="project" value="UniProtKB-KW"/>
</dbReference>
<reference evidence="9" key="2">
    <citation type="submission" date="2025-08" db="UniProtKB">
        <authorList>
            <consortium name="Ensembl"/>
        </authorList>
    </citation>
    <scope>IDENTIFICATION</scope>
</reference>
<dbReference type="Gene3D" id="3.30.160.60">
    <property type="entry name" value="Classic Zinc Finger"/>
    <property type="match status" value="3"/>
</dbReference>
<dbReference type="InterPro" id="IPR013087">
    <property type="entry name" value="Znf_C2H2_type"/>
</dbReference>
<dbReference type="InterPro" id="IPR001909">
    <property type="entry name" value="KRAB"/>
</dbReference>